<dbReference type="OrthoDB" id="9798415at2"/>
<dbReference type="Gene3D" id="3.30.2090.10">
    <property type="entry name" value="Multidrug efflux transporter AcrB TolC docking domain, DN and DC subdomains"/>
    <property type="match status" value="2"/>
</dbReference>
<feature type="transmembrane region" description="Helical" evidence="1">
    <location>
        <begin position="888"/>
        <end position="910"/>
    </location>
</feature>
<dbReference type="Gene3D" id="1.20.1640.10">
    <property type="entry name" value="Multidrug efflux transporter AcrB transmembrane domain"/>
    <property type="match status" value="2"/>
</dbReference>
<dbReference type="RefSeq" id="WP_085793417.1">
    <property type="nucleotide sequence ID" value="NZ_FWFK01000008.1"/>
</dbReference>
<dbReference type="EMBL" id="FWFK01000008">
    <property type="protein sequence ID" value="SLN71784.1"/>
    <property type="molecule type" value="Genomic_DNA"/>
</dbReference>
<feature type="transmembrane region" description="Helical" evidence="1">
    <location>
        <begin position="959"/>
        <end position="979"/>
    </location>
</feature>
<dbReference type="PRINTS" id="PR00702">
    <property type="entry name" value="ACRIFLAVINRP"/>
</dbReference>
<dbReference type="Proteomes" id="UP000193570">
    <property type="component" value="Unassembled WGS sequence"/>
</dbReference>
<feature type="transmembrane region" description="Helical" evidence="1">
    <location>
        <begin position="335"/>
        <end position="354"/>
    </location>
</feature>
<dbReference type="SUPFAM" id="SSF82866">
    <property type="entry name" value="Multidrug efflux transporter AcrB transmembrane domain"/>
    <property type="match status" value="2"/>
</dbReference>
<dbReference type="GO" id="GO:0042910">
    <property type="term" value="F:xenobiotic transmembrane transporter activity"/>
    <property type="evidence" value="ECO:0007669"/>
    <property type="project" value="TreeGrafter"/>
</dbReference>
<feature type="transmembrane region" description="Helical" evidence="1">
    <location>
        <begin position="361"/>
        <end position="384"/>
    </location>
</feature>
<feature type="transmembrane region" description="Helical" evidence="1">
    <location>
        <begin position="985"/>
        <end position="1007"/>
    </location>
</feature>
<protein>
    <submittedName>
        <fullName evidence="2">Cobalt-zinc-cadmium resistance protein CzcA</fullName>
    </submittedName>
</protein>
<keyword evidence="1" id="KW-1133">Transmembrane helix</keyword>
<dbReference type="SUPFAM" id="SSF82714">
    <property type="entry name" value="Multidrug efflux transporter AcrB TolC docking domain, DN and DC subdomains"/>
    <property type="match status" value="2"/>
</dbReference>
<feature type="transmembrane region" description="Helical" evidence="1">
    <location>
        <begin position="463"/>
        <end position="490"/>
    </location>
</feature>
<sequence length="1040" mass="107740">METLTFRKPRVVALVLLVILAAGISALTAIGRQEDPTITNLFGTITTTLPGADPERIETLVTAEIEDAVRETPEVDVIASTSDTGISIVSVELGAATLADELGRIWTEMRDDLADLAPTLPEGASEPDLSTDGSDFAAIVAISSQMPDIPATIPARYAEDLAKRLRNVPGTELVEVFGAPDEDVLVTLDPVAAAQLGLTAADVSRAVAAADAKGQAGRVRGSGTELSVALEGEVRALDRLRDVVLRDGADGQVTRLGQIAEVTRGPRLPVAEAALQDGRDAILVAARPVDGVQIDIWAGFVRDDLAAYQSRVPDGLALDLVFDQSVYTADRLTEVGINMAIGVSLVVAVLLLTLGLRAALVVAVVLPVVTLLTLATMNVIGLPIQQMSVTGLIVALGLLVDAGIVMTDEIGQRLRRGDARVDAVGGAVRRLAAPLLASTVTTALSFTPLILLPGGAGDFVGSIAIAVVVMLIWSFVVATTITPAIAGWALRKGTGGGIPGGAVARVFRASVAASVANPVRSIALALVLPIVGFLSLPGLTAQFFPGVDRDQFTVDLDMAPGASIAVTRVAVGALDARLRVEDDIESVTWVLGRSAPGFYYNIVGDRDGDAGYAQALIRSASPEATEALLPVLERDLPDLAPGAQVRVQGLVQGPPVPAPVEMRLVGDDLAVLRETGDALRRIMDGVDVITLARSTLGQAAPEATVAVDEPLARTLGLDLSVISGQIRAALDGVTGGSMVEGTEQLPIRVRLGDATRGDLDAVRDLPILRADARAIAAEGGWPAVPLSAIATVDVTPAEGAITRRNGERVNTVQGFILRSVLPDEALTRVQAALEAEDFALPDGVRLELGGDSDARADTLGNLIAALPVIVLASIAAIVLTFGSFRLAAVTLVVSGLSAGLSLLALAMFQYPFGLQAIIGLVGSIGVSINAAIIIQTGLQADRAANAGARDAMVEVVMRSSRHIVSTTITTFGGFLPLIVEGGGFWPPFAMAVAGGVLLSTVVSFYFVPPMFVLVRPRTDAHNVDSEPTALSSELSGRLGV</sequence>
<dbReference type="Pfam" id="PF00873">
    <property type="entry name" value="ACR_tran"/>
    <property type="match status" value="1"/>
</dbReference>
<keyword evidence="3" id="KW-1185">Reference proteome</keyword>
<dbReference type="Gene3D" id="3.30.70.1430">
    <property type="entry name" value="Multidrug efflux transporter AcrB pore domain"/>
    <property type="match status" value="2"/>
</dbReference>
<reference evidence="2 3" key="1">
    <citation type="submission" date="2017-03" db="EMBL/GenBank/DDBJ databases">
        <authorList>
            <person name="Afonso C.L."/>
            <person name="Miller P.J."/>
            <person name="Scott M.A."/>
            <person name="Spackman E."/>
            <person name="Goraichik I."/>
            <person name="Dimitrov K.M."/>
            <person name="Suarez D.L."/>
            <person name="Swayne D.E."/>
        </authorList>
    </citation>
    <scope>NUCLEOTIDE SEQUENCE [LARGE SCALE GENOMIC DNA]</scope>
    <source>
        <strain evidence="2 3">CECT 8625</strain>
    </source>
</reference>
<feature type="transmembrane region" description="Helical" evidence="1">
    <location>
        <begin position="390"/>
        <end position="410"/>
    </location>
</feature>
<proteinExistence type="predicted"/>
<feature type="transmembrane region" description="Helical" evidence="1">
    <location>
        <begin position="431"/>
        <end position="451"/>
    </location>
</feature>
<dbReference type="SUPFAM" id="SSF82693">
    <property type="entry name" value="Multidrug efflux transporter AcrB pore domain, PN1, PN2, PC1 and PC2 subdomains"/>
    <property type="match status" value="2"/>
</dbReference>
<dbReference type="InterPro" id="IPR027463">
    <property type="entry name" value="AcrB_DN_DC_subdom"/>
</dbReference>
<dbReference type="InterPro" id="IPR001036">
    <property type="entry name" value="Acrflvin-R"/>
</dbReference>
<dbReference type="AlphaFoldDB" id="A0A1X7A6B1"/>
<feature type="transmembrane region" description="Helical" evidence="1">
    <location>
        <begin position="522"/>
        <end position="544"/>
    </location>
</feature>
<gene>
    <name evidence="2" type="primary">czcA_2</name>
    <name evidence="2" type="ORF">ROJ8625_03747</name>
</gene>
<evidence type="ECO:0000256" key="1">
    <source>
        <dbReference type="SAM" id="Phobius"/>
    </source>
</evidence>
<dbReference type="PANTHER" id="PTHR32063:SF18">
    <property type="entry name" value="CATION EFFLUX SYSTEM PROTEIN"/>
    <property type="match status" value="1"/>
</dbReference>
<feature type="transmembrane region" description="Helical" evidence="1">
    <location>
        <begin position="916"/>
        <end position="938"/>
    </location>
</feature>
<organism evidence="2 3">
    <name type="scientific">Roseivivax jejudonensis</name>
    <dbReference type="NCBI Taxonomy" id="1529041"/>
    <lineage>
        <taxon>Bacteria</taxon>
        <taxon>Pseudomonadati</taxon>
        <taxon>Pseudomonadota</taxon>
        <taxon>Alphaproteobacteria</taxon>
        <taxon>Rhodobacterales</taxon>
        <taxon>Roseobacteraceae</taxon>
        <taxon>Roseivivax</taxon>
    </lineage>
</organism>
<feature type="transmembrane region" description="Helical" evidence="1">
    <location>
        <begin position="862"/>
        <end position="881"/>
    </location>
</feature>
<dbReference type="GO" id="GO:0005886">
    <property type="term" value="C:plasma membrane"/>
    <property type="evidence" value="ECO:0007669"/>
    <property type="project" value="TreeGrafter"/>
</dbReference>
<evidence type="ECO:0000313" key="3">
    <source>
        <dbReference type="Proteomes" id="UP000193570"/>
    </source>
</evidence>
<dbReference type="PANTHER" id="PTHR32063">
    <property type="match status" value="1"/>
</dbReference>
<keyword evidence="1" id="KW-0472">Membrane</keyword>
<accession>A0A1X7A6B1</accession>
<evidence type="ECO:0000313" key="2">
    <source>
        <dbReference type="EMBL" id="SLN71784.1"/>
    </source>
</evidence>
<dbReference type="Gene3D" id="3.30.70.1440">
    <property type="entry name" value="Multidrug efflux transporter AcrB pore domain"/>
    <property type="match status" value="1"/>
</dbReference>
<keyword evidence="1" id="KW-0812">Transmembrane</keyword>
<name>A0A1X7A6B1_9RHOB</name>
<dbReference type="Gene3D" id="3.30.70.1320">
    <property type="entry name" value="Multidrug efflux transporter AcrB pore domain like"/>
    <property type="match status" value="1"/>
</dbReference>